<dbReference type="EMBL" id="JADEXN010000145">
    <property type="protein sequence ID" value="MBE9041046.1"/>
    <property type="molecule type" value="Genomic_DNA"/>
</dbReference>
<reference evidence="12" key="1">
    <citation type="submission" date="2020-10" db="EMBL/GenBank/DDBJ databases">
        <authorList>
            <person name="Castelo-Branco R."/>
            <person name="Eusebio N."/>
            <person name="Adriana R."/>
            <person name="Vieira A."/>
            <person name="Brugerolle De Fraissinette N."/>
            <person name="Rezende De Castro R."/>
            <person name="Schneider M.P."/>
            <person name="Vasconcelos V."/>
            <person name="Leao P.N."/>
        </authorList>
    </citation>
    <scope>NUCLEOTIDE SEQUENCE</scope>
    <source>
        <strain evidence="12">LEGE 11467</strain>
    </source>
</reference>
<organism evidence="12 13">
    <name type="scientific">Zarconia navalis LEGE 11467</name>
    <dbReference type="NCBI Taxonomy" id="1828826"/>
    <lineage>
        <taxon>Bacteria</taxon>
        <taxon>Bacillati</taxon>
        <taxon>Cyanobacteriota</taxon>
        <taxon>Cyanophyceae</taxon>
        <taxon>Oscillatoriophycideae</taxon>
        <taxon>Oscillatoriales</taxon>
        <taxon>Oscillatoriales incertae sedis</taxon>
        <taxon>Zarconia</taxon>
        <taxon>Zarconia navalis</taxon>
    </lineage>
</organism>
<evidence type="ECO:0000256" key="5">
    <source>
        <dbReference type="ARBA" id="ARBA00022692"/>
    </source>
</evidence>
<feature type="transmembrane region" description="Helical" evidence="10">
    <location>
        <begin position="214"/>
        <end position="237"/>
    </location>
</feature>
<proteinExistence type="inferred from homology"/>
<evidence type="ECO:0000256" key="10">
    <source>
        <dbReference type="SAM" id="Phobius"/>
    </source>
</evidence>
<gene>
    <name evidence="12" type="ORF">IQ235_09670</name>
</gene>
<dbReference type="InterPro" id="IPR044838">
    <property type="entry name" value="EGY1-like"/>
</dbReference>
<dbReference type="Proteomes" id="UP000621799">
    <property type="component" value="Unassembled WGS sequence"/>
</dbReference>
<dbReference type="GO" id="GO:0016020">
    <property type="term" value="C:membrane"/>
    <property type="evidence" value="ECO:0007669"/>
    <property type="project" value="UniProtKB-SubCell"/>
</dbReference>
<dbReference type="CDD" id="cd06160">
    <property type="entry name" value="S2P-M50_like_2"/>
    <property type="match status" value="1"/>
</dbReference>
<feature type="transmembrane region" description="Helical" evidence="10">
    <location>
        <begin position="388"/>
        <end position="407"/>
    </location>
</feature>
<feature type="domain" description="Peptidase M50" evidence="11">
    <location>
        <begin position="257"/>
        <end position="426"/>
    </location>
</feature>
<feature type="transmembrane region" description="Helical" evidence="10">
    <location>
        <begin position="427"/>
        <end position="445"/>
    </location>
</feature>
<keyword evidence="8 10" id="KW-1133">Transmembrane helix</keyword>
<keyword evidence="7" id="KW-0809">Transit peptide</keyword>
<comment type="similarity">
    <text evidence="3">Belongs to the peptidase M50B family.</text>
</comment>
<keyword evidence="4 12" id="KW-0645">Protease</keyword>
<protein>
    <submittedName>
        <fullName evidence="12">Site-2 protease family protein</fullName>
    </submittedName>
</protein>
<evidence type="ECO:0000256" key="1">
    <source>
        <dbReference type="ARBA" id="ARBA00001947"/>
    </source>
</evidence>
<evidence type="ECO:0000256" key="3">
    <source>
        <dbReference type="ARBA" id="ARBA00007931"/>
    </source>
</evidence>
<feature type="transmembrane region" description="Helical" evidence="10">
    <location>
        <begin position="312"/>
        <end position="336"/>
    </location>
</feature>
<sequence length="507" mass="56298">MNFWLLLLLGLLTYLILQRSVPRITRTPIWILWLVMMTPASILTVWALIYGEDANLPAILAIGPFAICFVLYWWLVQRGRISPKESQTVQTSQVLSNAVEMTPNLEEETPEQPPTRTIDREEEGQLRDCFPWSVYYLRNLEYRPQVVVCRGQLRTNPDRAYQTIQGNIEKTFGDRFLVVFQEGFYAKQPFFILVPNPQAESKKPQESEATTRPIFALSLLLITLFTTTVSGAVFAGVDEAALRSDPARLWEGLSYSLPLIAILGVHEFGHYFAARFHHIRSTLPYLIPFPFFLGTVGAFTQMRSPIPDRKALFDVSVIGPLAGLAISIPLLVWGMAHSQVVLLSALENPDSAGLLNFEALKPQFSLLLSVVSKLALGDSLNADTVIDLNLVAIAGYLGLILTAFNLLPVGQLDGGHMVHAMFGQRTALGIAQVTRLLMLVLALAYGDRKELLFGAIVLFLMPIRDEPALNDVSELDNRRDFIGLMALALLAAILLPAPKVLTQALGF</sequence>
<dbReference type="GO" id="GO:0006508">
    <property type="term" value="P:proteolysis"/>
    <property type="evidence" value="ECO:0007669"/>
    <property type="project" value="UniProtKB-KW"/>
</dbReference>
<keyword evidence="6" id="KW-0378">Hydrolase</keyword>
<keyword evidence="5 10" id="KW-0812">Transmembrane</keyword>
<keyword evidence="13" id="KW-1185">Reference proteome</keyword>
<evidence type="ECO:0000256" key="7">
    <source>
        <dbReference type="ARBA" id="ARBA00022946"/>
    </source>
</evidence>
<feature type="transmembrane region" description="Helical" evidence="10">
    <location>
        <begin position="249"/>
        <end position="271"/>
    </location>
</feature>
<feature type="transmembrane region" description="Helical" evidence="10">
    <location>
        <begin position="481"/>
        <end position="501"/>
    </location>
</feature>
<evidence type="ECO:0000256" key="4">
    <source>
        <dbReference type="ARBA" id="ARBA00022670"/>
    </source>
</evidence>
<dbReference type="AlphaFoldDB" id="A0A928VVQ7"/>
<evidence type="ECO:0000256" key="9">
    <source>
        <dbReference type="ARBA" id="ARBA00023136"/>
    </source>
</evidence>
<feature type="transmembrane region" description="Helical" evidence="10">
    <location>
        <begin position="56"/>
        <end position="75"/>
    </location>
</feature>
<evidence type="ECO:0000256" key="6">
    <source>
        <dbReference type="ARBA" id="ARBA00022801"/>
    </source>
</evidence>
<feature type="transmembrane region" description="Helical" evidence="10">
    <location>
        <begin position="283"/>
        <end position="300"/>
    </location>
</feature>
<comment type="caution">
    <text evidence="12">The sequence shown here is derived from an EMBL/GenBank/DDBJ whole genome shotgun (WGS) entry which is preliminary data.</text>
</comment>
<dbReference type="InterPro" id="IPR008915">
    <property type="entry name" value="Peptidase_M50"/>
</dbReference>
<evidence type="ECO:0000313" key="12">
    <source>
        <dbReference type="EMBL" id="MBE9041046.1"/>
    </source>
</evidence>
<evidence type="ECO:0000259" key="11">
    <source>
        <dbReference type="Pfam" id="PF02163"/>
    </source>
</evidence>
<evidence type="ECO:0000256" key="2">
    <source>
        <dbReference type="ARBA" id="ARBA00004141"/>
    </source>
</evidence>
<accession>A0A928VVQ7</accession>
<dbReference type="GO" id="GO:0008233">
    <property type="term" value="F:peptidase activity"/>
    <property type="evidence" value="ECO:0007669"/>
    <property type="project" value="UniProtKB-KW"/>
</dbReference>
<evidence type="ECO:0000256" key="8">
    <source>
        <dbReference type="ARBA" id="ARBA00022989"/>
    </source>
</evidence>
<comment type="cofactor">
    <cofactor evidence="1">
        <name>Zn(2+)</name>
        <dbReference type="ChEBI" id="CHEBI:29105"/>
    </cofactor>
</comment>
<feature type="transmembrane region" description="Helical" evidence="10">
    <location>
        <begin position="28"/>
        <end position="49"/>
    </location>
</feature>
<dbReference type="RefSeq" id="WP_264321277.1">
    <property type="nucleotide sequence ID" value="NZ_JADEXN010000145.1"/>
</dbReference>
<name>A0A928VVQ7_9CYAN</name>
<dbReference type="Pfam" id="PF02163">
    <property type="entry name" value="Peptidase_M50"/>
    <property type="match status" value="1"/>
</dbReference>
<dbReference type="PANTHER" id="PTHR31412">
    <property type="entry name" value="ZINC METALLOPROTEASE EGY1"/>
    <property type="match status" value="1"/>
</dbReference>
<evidence type="ECO:0000313" key="13">
    <source>
        <dbReference type="Proteomes" id="UP000621799"/>
    </source>
</evidence>
<comment type="subcellular location">
    <subcellularLocation>
        <location evidence="2">Membrane</location>
        <topology evidence="2">Multi-pass membrane protein</topology>
    </subcellularLocation>
</comment>
<dbReference type="PANTHER" id="PTHR31412:SF0">
    <property type="entry name" value="ZINC METALLOPROTEASE EGY1, CHLOROPLASTIC-RELATED"/>
    <property type="match status" value="1"/>
</dbReference>
<keyword evidence="9 10" id="KW-0472">Membrane</keyword>